<evidence type="ECO:0000259" key="2">
    <source>
        <dbReference type="PROSITE" id="PS50011"/>
    </source>
</evidence>
<reference evidence="3" key="1">
    <citation type="submission" date="2022-07" db="EMBL/GenBank/DDBJ databases">
        <title>Fungi with potential for degradation of polypropylene.</title>
        <authorList>
            <person name="Gostincar C."/>
        </authorList>
    </citation>
    <scope>NUCLEOTIDE SEQUENCE</scope>
    <source>
        <strain evidence="3">EXF-13287</strain>
    </source>
</reference>
<gene>
    <name evidence="3" type="ORF">NKR19_g6140</name>
</gene>
<dbReference type="InterPro" id="IPR000719">
    <property type="entry name" value="Prot_kinase_dom"/>
</dbReference>
<keyword evidence="3" id="KW-0808">Transferase</keyword>
<evidence type="ECO:0000313" key="4">
    <source>
        <dbReference type="Proteomes" id="UP001174691"/>
    </source>
</evidence>
<name>A0AA38VQP5_9PEZI</name>
<protein>
    <submittedName>
        <fullName evidence="3">Ribosomal protein S6 kinase alpha-5</fullName>
    </submittedName>
</protein>
<keyword evidence="4" id="KW-1185">Reference proteome</keyword>
<evidence type="ECO:0000313" key="3">
    <source>
        <dbReference type="EMBL" id="KAJ9145243.1"/>
    </source>
</evidence>
<organism evidence="3 4">
    <name type="scientific">Coniochaeta hoffmannii</name>
    <dbReference type="NCBI Taxonomy" id="91930"/>
    <lineage>
        <taxon>Eukaryota</taxon>
        <taxon>Fungi</taxon>
        <taxon>Dikarya</taxon>
        <taxon>Ascomycota</taxon>
        <taxon>Pezizomycotina</taxon>
        <taxon>Sordariomycetes</taxon>
        <taxon>Sordariomycetidae</taxon>
        <taxon>Coniochaetales</taxon>
        <taxon>Coniochaetaceae</taxon>
        <taxon>Coniochaeta</taxon>
    </lineage>
</organism>
<dbReference type="SUPFAM" id="SSF56112">
    <property type="entry name" value="Protein kinase-like (PK-like)"/>
    <property type="match status" value="1"/>
</dbReference>
<comment type="caution">
    <text evidence="3">The sequence shown here is derived from an EMBL/GenBank/DDBJ whole genome shotgun (WGS) entry which is preliminary data.</text>
</comment>
<dbReference type="Proteomes" id="UP001174691">
    <property type="component" value="Unassembled WGS sequence"/>
</dbReference>
<feature type="domain" description="Protein kinase" evidence="2">
    <location>
        <begin position="216"/>
        <end position="584"/>
    </location>
</feature>
<dbReference type="PROSITE" id="PS50011">
    <property type="entry name" value="PROTEIN_KINASE_DOM"/>
    <property type="match status" value="1"/>
</dbReference>
<feature type="region of interest" description="Disordered" evidence="1">
    <location>
        <begin position="391"/>
        <end position="424"/>
    </location>
</feature>
<sequence length="624" mass="70398">MELTSRVIHDVIHPTAAFAKGLRPENPSAQTTAALGSPPVAWQDSQLNPKNRIDSLGLLANPLWRIDGCTGLGTQFYAVPLFLDSLPPMRFDVFIPEEAASCPILRELLDLDAAFHTKDGSRVNHLGISRHILRALQYWTTSSGISGLDSVSLMYSTLPFGSRIVFKNLELDVRSISVAVAPMHNLERQLLSLSRLAVVLGLPETALPEAIDITRLQLIQQLHDSVCLVDIDTEHERTGPWILKALTSASKYIYHELKNLLNMPPHRHVISRPKYLVTKHCKFGGKTAVVGFVLPYYSGGSLRDSLPLLRIQGRISLAQQLKWAVQLSTAVLHVREQGKIFYPDLRLDNVVLTDSGDIVMVDFEQRGVWSEFASPEVNAIEYIRILANANPLTSSEEEEEEEEEEEGGGGGGGEGEPDEPGIPEETRRRYADMLSRYLPGWEALEAREEYTPPASALGYEGYNIPWLCLDRDEQEAAEAYMLGRVLWCLFEGQSAPQPGAVWQSYRREPEIEFPAFQRTPHRLRPLIDRCTRGRRPALSGLITRRGSKIVLRSVAPGMPQDQEQIREMARQWWTEEVRVAEEFLRMREERKGRGEWDGNYFGRPKLKEVLAELEAFRSENGIYE</sequence>
<dbReference type="GO" id="GO:0004672">
    <property type="term" value="F:protein kinase activity"/>
    <property type="evidence" value="ECO:0007669"/>
    <property type="project" value="InterPro"/>
</dbReference>
<dbReference type="Gene3D" id="1.10.510.10">
    <property type="entry name" value="Transferase(Phosphotransferase) domain 1"/>
    <property type="match status" value="1"/>
</dbReference>
<dbReference type="GO" id="GO:0005524">
    <property type="term" value="F:ATP binding"/>
    <property type="evidence" value="ECO:0007669"/>
    <property type="project" value="InterPro"/>
</dbReference>
<feature type="compositionally biased region" description="Acidic residues" evidence="1">
    <location>
        <begin position="395"/>
        <end position="407"/>
    </location>
</feature>
<accession>A0AA38VQP5</accession>
<keyword evidence="3" id="KW-0418">Kinase</keyword>
<dbReference type="EMBL" id="JANBVN010000091">
    <property type="protein sequence ID" value="KAJ9145243.1"/>
    <property type="molecule type" value="Genomic_DNA"/>
</dbReference>
<dbReference type="AlphaFoldDB" id="A0AA38VQP5"/>
<proteinExistence type="predicted"/>
<evidence type="ECO:0000256" key="1">
    <source>
        <dbReference type="SAM" id="MobiDB-lite"/>
    </source>
</evidence>
<dbReference type="InterPro" id="IPR011009">
    <property type="entry name" value="Kinase-like_dom_sf"/>
</dbReference>